<dbReference type="SUPFAM" id="SSF46689">
    <property type="entry name" value="Homeodomain-like"/>
    <property type="match status" value="1"/>
</dbReference>
<reference evidence="4" key="1">
    <citation type="submission" date="2020-12" db="EMBL/GenBank/DDBJ databases">
        <title>Antrihabitans popcorni sp. nov. and Antrihabitans auranticaus sp. nov., isolated from a larva cave.</title>
        <authorList>
            <person name="Lee S.D."/>
            <person name="Kim I.S."/>
        </authorList>
    </citation>
    <scope>NUCLEOTIDE SEQUENCE</scope>
    <source>
        <strain evidence="4">YC3-6</strain>
    </source>
</reference>
<dbReference type="InterPro" id="IPR009057">
    <property type="entry name" value="Homeodomain-like_sf"/>
</dbReference>
<feature type="domain" description="HTH tetR-type" evidence="3">
    <location>
        <begin position="20"/>
        <end position="80"/>
    </location>
</feature>
<sequence length="214" mass="22888">MATENGTRSWAGVDIAQRQRIRRADLLQAGIELLGSAAGPAVSVRAVCKAAGMTERYFYASFADRDQFVLEVYEHVAGLARDALVEAIAQTPVKRELPKVAIEAFVGLIVDRPEMGRVLLVGPLTEPGLGGRGMQLAPGFGALIEAQLTGIADEDDRKMESIGLIGALTTLFTAYLDGTITPGRDRLVAHCVGMLEKANRPVTAMSNAEMGLHR</sequence>
<evidence type="ECO:0000256" key="2">
    <source>
        <dbReference type="PROSITE-ProRule" id="PRU00335"/>
    </source>
</evidence>
<evidence type="ECO:0000313" key="5">
    <source>
        <dbReference type="Proteomes" id="UP000655868"/>
    </source>
</evidence>
<evidence type="ECO:0000313" key="4">
    <source>
        <dbReference type="EMBL" id="MBJ8338459.1"/>
    </source>
</evidence>
<accession>A0A934U1D6</accession>
<dbReference type="AlphaFoldDB" id="A0A934U1D6"/>
<keyword evidence="5" id="KW-1185">Reference proteome</keyword>
<feature type="DNA-binding region" description="H-T-H motif" evidence="2">
    <location>
        <begin position="43"/>
        <end position="62"/>
    </location>
</feature>
<dbReference type="InterPro" id="IPR001647">
    <property type="entry name" value="HTH_TetR"/>
</dbReference>
<name>A0A934U1D6_9NOCA</name>
<comment type="caution">
    <text evidence="4">The sequence shown here is derived from an EMBL/GenBank/DDBJ whole genome shotgun (WGS) entry which is preliminary data.</text>
</comment>
<dbReference type="EMBL" id="JAEMNV010000002">
    <property type="protein sequence ID" value="MBJ8338459.1"/>
    <property type="molecule type" value="Genomic_DNA"/>
</dbReference>
<dbReference type="Pfam" id="PF00440">
    <property type="entry name" value="TetR_N"/>
    <property type="match status" value="1"/>
</dbReference>
<proteinExistence type="predicted"/>
<dbReference type="PROSITE" id="PS50977">
    <property type="entry name" value="HTH_TETR_2"/>
    <property type="match status" value="1"/>
</dbReference>
<dbReference type="RefSeq" id="WP_199703148.1">
    <property type="nucleotide sequence ID" value="NZ_JAEMNV010000002.1"/>
</dbReference>
<dbReference type="GO" id="GO:0003677">
    <property type="term" value="F:DNA binding"/>
    <property type="evidence" value="ECO:0007669"/>
    <property type="project" value="UniProtKB-UniRule"/>
</dbReference>
<evidence type="ECO:0000256" key="1">
    <source>
        <dbReference type="ARBA" id="ARBA00023125"/>
    </source>
</evidence>
<dbReference type="Proteomes" id="UP000655868">
    <property type="component" value="Unassembled WGS sequence"/>
</dbReference>
<gene>
    <name evidence="4" type="ORF">JGU71_06160</name>
</gene>
<organism evidence="4 5">
    <name type="scientific">Antrihabitans stalagmiti</name>
    <dbReference type="NCBI Taxonomy" id="2799499"/>
    <lineage>
        <taxon>Bacteria</taxon>
        <taxon>Bacillati</taxon>
        <taxon>Actinomycetota</taxon>
        <taxon>Actinomycetes</taxon>
        <taxon>Mycobacteriales</taxon>
        <taxon>Nocardiaceae</taxon>
        <taxon>Antrihabitans</taxon>
    </lineage>
</organism>
<dbReference type="Gene3D" id="1.10.357.10">
    <property type="entry name" value="Tetracycline Repressor, domain 2"/>
    <property type="match status" value="1"/>
</dbReference>
<keyword evidence="1 2" id="KW-0238">DNA-binding</keyword>
<evidence type="ECO:0000259" key="3">
    <source>
        <dbReference type="PROSITE" id="PS50977"/>
    </source>
</evidence>
<protein>
    <submittedName>
        <fullName evidence="4">TetR/AcrR family transcriptional regulator</fullName>
    </submittedName>
</protein>